<gene>
    <name evidence="1" type="ORF">FVB9532_03703</name>
</gene>
<organism evidence="1 2">
    <name type="scientific">Mesonia oceanica</name>
    <dbReference type="NCBI Taxonomy" id="2687242"/>
    <lineage>
        <taxon>Bacteria</taxon>
        <taxon>Pseudomonadati</taxon>
        <taxon>Bacteroidota</taxon>
        <taxon>Flavobacteriia</taxon>
        <taxon>Flavobacteriales</taxon>
        <taxon>Flavobacteriaceae</taxon>
        <taxon>Mesonia</taxon>
    </lineage>
</organism>
<keyword evidence="2" id="KW-1185">Reference proteome</keyword>
<name>A0AC61YD19_9FLAO</name>
<dbReference type="EMBL" id="CABVMM010000020">
    <property type="protein sequence ID" value="VVV02404.1"/>
    <property type="molecule type" value="Genomic_DNA"/>
</dbReference>
<evidence type="ECO:0000313" key="2">
    <source>
        <dbReference type="Proteomes" id="UP000356253"/>
    </source>
</evidence>
<proteinExistence type="predicted"/>
<protein>
    <submittedName>
        <fullName evidence="1">Uncharacterized protein</fullName>
    </submittedName>
</protein>
<sequence>MPNSLKYLLVFLGFVALAMIRFFEGELFYDPLLQFFKGNYHLSAAPEFNLWKLFFATIARYLLNTSISLFILVLLFSKQVLKFSLVIYGLLLLVLAPVFLYLISTMEIDLHFLLFYVRRFLIQPLLILLLIPAFYYQQHIKKAD</sequence>
<evidence type="ECO:0000313" key="1">
    <source>
        <dbReference type="EMBL" id="VVV02404.1"/>
    </source>
</evidence>
<accession>A0AC61YD19</accession>
<dbReference type="Proteomes" id="UP000356253">
    <property type="component" value="Unassembled WGS sequence"/>
</dbReference>
<comment type="caution">
    <text evidence="1">The sequence shown here is derived from an EMBL/GenBank/DDBJ whole genome shotgun (WGS) entry which is preliminary data.</text>
</comment>
<reference evidence="1" key="1">
    <citation type="submission" date="2019-09" db="EMBL/GenBank/DDBJ databases">
        <authorList>
            <person name="Rodrigo-Torres L."/>
            <person name="Arahal R. D."/>
            <person name="Lucena T."/>
        </authorList>
    </citation>
    <scope>NUCLEOTIDE SEQUENCE</scope>
    <source>
        <strain evidence="1">ISS653</strain>
    </source>
</reference>